<accession>A0A4Y2KYN5</accession>
<gene>
    <name evidence="1" type="ORF">AVEN_246850_1</name>
</gene>
<protein>
    <submittedName>
        <fullName evidence="1">Uncharacterized protein</fullName>
    </submittedName>
</protein>
<dbReference type="EMBL" id="BGPR01005140">
    <property type="protein sequence ID" value="GBN07170.1"/>
    <property type="molecule type" value="Genomic_DNA"/>
</dbReference>
<evidence type="ECO:0000313" key="1">
    <source>
        <dbReference type="EMBL" id="GBN07170.1"/>
    </source>
</evidence>
<reference evidence="1 2" key="1">
    <citation type="journal article" date="2019" name="Sci. Rep.">
        <title>Orb-weaving spider Araneus ventricosus genome elucidates the spidroin gene catalogue.</title>
        <authorList>
            <person name="Kono N."/>
            <person name="Nakamura H."/>
            <person name="Ohtoshi R."/>
            <person name="Moran D.A.P."/>
            <person name="Shinohara A."/>
            <person name="Yoshida Y."/>
            <person name="Fujiwara M."/>
            <person name="Mori M."/>
            <person name="Tomita M."/>
            <person name="Arakawa K."/>
        </authorList>
    </citation>
    <scope>NUCLEOTIDE SEQUENCE [LARGE SCALE GENOMIC DNA]</scope>
</reference>
<proteinExistence type="predicted"/>
<dbReference type="AlphaFoldDB" id="A0A4Y2KYN5"/>
<comment type="caution">
    <text evidence="1">The sequence shown here is derived from an EMBL/GenBank/DDBJ whole genome shotgun (WGS) entry which is preliminary data.</text>
</comment>
<dbReference type="Proteomes" id="UP000499080">
    <property type="component" value="Unassembled WGS sequence"/>
</dbReference>
<name>A0A4Y2KYN5_ARAVE</name>
<organism evidence="1 2">
    <name type="scientific">Araneus ventricosus</name>
    <name type="common">Orbweaver spider</name>
    <name type="synonym">Epeira ventricosa</name>
    <dbReference type="NCBI Taxonomy" id="182803"/>
    <lineage>
        <taxon>Eukaryota</taxon>
        <taxon>Metazoa</taxon>
        <taxon>Ecdysozoa</taxon>
        <taxon>Arthropoda</taxon>
        <taxon>Chelicerata</taxon>
        <taxon>Arachnida</taxon>
        <taxon>Araneae</taxon>
        <taxon>Araneomorphae</taxon>
        <taxon>Entelegynae</taxon>
        <taxon>Araneoidea</taxon>
        <taxon>Araneidae</taxon>
        <taxon>Araneus</taxon>
    </lineage>
</organism>
<evidence type="ECO:0000313" key="2">
    <source>
        <dbReference type="Proteomes" id="UP000499080"/>
    </source>
</evidence>
<sequence length="113" mass="13368">MVRAISPINLLLQIRVKVKTVHHLAHFSFLRMRQSACLPKGSCWLYGPSYLHYTLVSDQVEKRRWLQFGHILKLLASFSKDFRHLRFSDLPGLIMWLSWIKSLSLNLFCTYFT</sequence>
<keyword evidence="2" id="KW-1185">Reference proteome</keyword>